<sequence length="309" mass="36404">MASLSSKLFSPYLFPRGRPREPRPAQLAGSKLPPPAAEIDERPMARVRRFKLWSEQVGDLRVTLLDPTRRDAINMRDNETRYRTFVVPSPPQPECRLSPSHRSFQIDPQPLRLPPLHSPPSTLSPETLINPKKTKIPKKERERTHERLLEHRWILDQEHERRFRRGMAAIMTDVLEFQKANTQEFFRAIRKDSTAIYAYLDPLEISLVANRDEVHRMVKEEERKRRKREKKKANKELEKEAEARLNEERERLETEREAEASLNRMEGLRRTIDESQITPDSFHYTLSAFAKTCTQEQYDKVARHIANLP</sequence>
<feature type="compositionally biased region" description="Basic residues" evidence="1">
    <location>
        <begin position="224"/>
        <end position="233"/>
    </location>
</feature>
<evidence type="ECO:0000256" key="1">
    <source>
        <dbReference type="SAM" id="MobiDB-lite"/>
    </source>
</evidence>
<feature type="region of interest" description="Disordered" evidence="1">
    <location>
        <begin position="219"/>
        <end position="260"/>
    </location>
</feature>
<evidence type="ECO:0000313" key="2">
    <source>
        <dbReference type="EMBL" id="KIR81664.1"/>
    </source>
</evidence>
<dbReference type="EMBL" id="KN848588">
    <property type="protein sequence ID" value="KIR81664.1"/>
    <property type="molecule type" value="Genomic_DNA"/>
</dbReference>
<dbReference type="Proteomes" id="UP000054272">
    <property type="component" value="Unassembled WGS sequence"/>
</dbReference>
<accession>A0ABR5C1D1</accession>
<reference evidence="2 3" key="1">
    <citation type="submission" date="2015-01" db="EMBL/GenBank/DDBJ databases">
        <title>The Genome Sequence of Cryptococcus gattii EJB2.</title>
        <authorList>
            <consortium name="The Broad Institute Genomics Platform"/>
            <person name="Cuomo C."/>
            <person name="Litvintseva A."/>
            <person name="Chen Y."/>
            <person name="Heitman J."/>
            <person name="Sun S."/>
            <person name="Springer D."/>
            <person name="Dromer F."/>
            <person name="Young S."/>
            <person name="Zeng Q."/>
            <person name="Gargeya S."/>
            <person name="Abouelleil A."/>
            <person name="Alvarado L."/>
            <person name="Chapman S.B."/>
            <person name="Gainer-Dewar J."/>
            <person name="Goldberg J."/>
            <person name="Griggs A."/>
            <person name="Gujja S."/>
            <person name="Hansen M."/>
            <person name="Howarth C."/>
            <person name="Imamovic A."/>
            <person name="Larimer J."/>
            <person name="Murphy C."/>
            <person name="Naylor J."/>
            <person name="Pearson M."/>
            <person name="Priest M."/>
            <person name="Roberts A."/>
            <person name="Saif S."/>
            <person name="Shea T."/>
            <person name="Sykes S."/>
            <person name="Wortman J."/>
            <person name="Nusbaum C."/>
            <person name="Birren B."/>
        </authorList>
    </citation>
    <scope>NUCLEOTIDE SEQUENCE [LARGE SCALE GENOMIC DNA]</scope>
    <source>
        <strain evidence="2 3">EJB2</strain>
    </source>
</reference>
<keyword evidence="3" id="KW-1185">Reference proteome</keyword>
<evidence type="ECO:0008006" key="4">
    <source>
        <dbReference type="Google" id="ProtNLM"/>
    </source>
</evidence>
<evidence type="ECO:0000313" key="3">
    <source>
        <dbReference type="Proteomes" id="UP000054272"/>
    </source>
</evidence>
<gene>
    <name evidence="2" type="ORF">I306_01252</name>
</gene>
<name>A0ABR5C1D1_9TREE</name>
<proteinExistence type="predicted"/>
<feature type="region of interest" description="Disordered" evidence="1">
    <location>
        <begin position="1"/>
        <end position="40"/>
    </location>
</feature>
<protein>
    <recommendedName>
        <fullName evidence="4">Something about silencing protein 4 domain-containing protein</fullName>
    </recommendedName>
</protein>
<feature type="compositionally biased region" description="Basic and acidic residues" evidence="1">
    <location>
        <begin position="234"/>
        <end position="259"/>
    </location>
</feature>
<organism evidence="2 3">
    <name type="scientific">Cryptococcus gattii EJB2</name>
    <dbReference type="NCBI Taxonomy" id="1296103"/>
    <lineage>
        <taxon>Eukaryota</taxon>
        <taxon>Fungi</taxon>
        <taxon>Dikarya</taxon>
        <taxon>Basidiomycota</taxon>
        <taxon>Agaricomycotina</taxon>
        <taxon>Tremellomycetes</taxon>
        <taxon>Tremellales</taxon>
        <taxon>Cryptococcaceae</taxon>
        <taxon>Cryptococcus</taxon>
        <taxon>Cryptococcus gattii species complex</taxon>
    </lineage>
</organism>